<dbReference type="PhylomeDB" id="A7RER1"/>
<dbReference type="HOGENOM" id="CLU_1656539_0_0_1"/>
<dbReference type="Proteomes" id="UP000001593">
    <property type="component" value="Unassembled WGS sequence"/>
</dbReference>
<evidence type="ECO:0000256" key="1">
    <source>
        <dbReference type="PROSITE-ProRule" id="PRU00842"/>
    </source>
</evidence>
<dbReference type="PROSITE" id="PS51509">
    <property type="entry name" value="PHOSPHAGEN_KINASE_N"/>
    <property type="match status" value="1"/>
</dbReference>
<dbReference type="InterPro" id="IPR036802">
    <property type="entry name" value="ATP-guanido_PTrfase_N_sf"/>
</dbReference>
<evidence type="ECO:0000313" key="3">
    <source>
        <dbReference type="EMBL" id="EDO49835.1"/>
    </source>
</evidence>
<reference evidence="3 4" key="1">
    <citation type="journal article" date="2007" name="Science">
        <title>Sea anemone genome reveals ancestral eumetazoan gene repertoire and genomic organization.</title>
        <authorList>
            <person name="Putnam N.H."/>
            <person name="Srivastava M."/>
            <person name="Hellsten U."/>
            <person name="Dirks B."/>
            <person name="Chapman J."/>
            <person name="Salamov A."/>
            <person name="Terry A."/>
            <person name="Shapiro H."/>
            <person name="Lindquist E."/>
            <person name="Kapitonov V.V."/>
            <person name="Jurka J."/>
            <person name="Genikhovich G."/>
            <person name="Grigoriev I.V."/>
            <person name="Lucas S.M."/>
            <person name="Steele R.E."/>
            <person name="Finnerty J.R."/>
            <person name="Technau U."/>
            <person name="Martindale M.Q."/>
            <person name="Rokhsar D.S."/>
        </authorList>
    </citation>
    <scope>NUCLEOTIDE SEQUENCE [LARGE SCALE GENOMIC DNA]</scope>
    <source>
        <strain evidence="4">CH2 X CH6</strain>
    </source>
</reference>
<dbReference type="STRING" id="45351.A7RER1"/>
<name>A7RER1_NEMVE</name>
<dbReference type="InterPro" id="IPR000749">
    <property type="entry name" value="ATP-guanido_PTrfase"/>
</dbReference>
<dbReference type="GO" id="GO:0046314">
    <property type="term" value="P:phosphocreatine biosynthetic process"/>
    <property type="evidence" value="ECO:0007669"/>
    <property type="project" value="InterPro"/>
</dbReference>
<organism evidence="3 4">
    <name type="scientific">Nematostella vectensis</name>
    <name type="common">Starlet sea anemone</name>
    <dbReference type="NCBI Taxonomy" id="45351"/>
    <lineage>
        <taxon>Eukaryota</taxon>
        <taxon>Metazoa</taxon>
        <taxon>Cnidaria</taxon>
        <taxon>Anthozoa</taxon>
        <taxon>Hexacorallia</taxon>
        <taxon>Actiniaria</taxon>
        <taxon>Edwardsiidae</taxon>
        <taxon>Nematostella</taxon>
    </lineage>
</organism>
<sequence length="160" mass="18096">MACNVRLYMCTDFTSFTQKDLAEEEHEEVITPAKDSTMPYVVQGTPEAAKADLDFDLVMNASLAKNEYPKDIIEAAMKSERCPLGLKFCTPEVWEKYKDTKSSGPAKWTLARAINTGVCYPTSFMGCHAGDKESYDDFKDFYYPVIQAYHKGFDINTSKH</sequence>
<accession>A7RER1</accession>
<feature type="domain" description="Phosphagen kinase N-terminal" evidence="2">
    <location>
        <begin position="65"/>
        <end position="151"/>
    </location>
</feature>
<feature type="non-terminal residue" evidence="3">
    <location>
        <position position="160"/>
    </location>
</feature>
<dbReference type="InterPro" id="IPR022413">
    <property type="entry name" value="ATP-guanido_PTrfase_N"/>
</dbReference>
<dbReference type="EMBL" id="DS469507">
    <property type="protein sequence ID" value="EDO49835.1"/>
    <property type="molecule type" value="Genomic_DNA"/>
</dbReference>
<evidence type="ECO:0000313" key="4">
    <source>
        <dbReference type="Proteomes" id="UP000001593"/>
    </source>
</evidence>
<dbReference type="GO" id="GO:0004111">
    <property type="term" value="F:creatine kinase activity"/>
    <property type="evidence" value="ECO:0007669"/>
    <property type="project" value="InterPro"/>
</dbReference>
<dbReference type="AlphaFoldDB" id="A7RER1"/>
<dbReference type="PANTHER" id="PTHR11547">
    <property type="entry name" value="ARGININE OR CREATINE KINASE"/>
    <property type="match status" value="1"/>
</dbReference>
<gene>
    <name evidence="3" type="ORF">NEMVEDRAFT_v1g196104</name>
</gene>
<comment type="similarity">
    <text evidence="1">Belongs to the ATP:guanido phosphotransferase family.</text>
</comment>
<protein>
    <recommendedName>
        <fullName evidence="2">Phosphagen kinase N-terminal domain-containing protein</fullName>
    </recommendedName>
</protein>
<dbReference type="SUPFAM" id="SSF48034">
    <property type="entry name" value="Guanido kinase N-terminal domain"/>
    <property type="match status" value="1"/>
</dbReference>
<dbReference type="Pfam" id="PF02807">
    <property type="entry name" value="ATP-gua_PtransN"/>
    <property type="match status" value="1"/>
</dbReference>
<dbReference type="FunFam" id="1.10.135.10:FF:000011">
    <property type="entry name" value="Arginine kinase 1"/>
    <property type="match status" value="1"/>
</dbReference>
<keyword evidence="4" id="KW-1185">Reference proteome</keyword>
<dbReference type="InParanoid" id="A7RER1"/>
<dbReference type="Gene3D" id="1.10.135.10">
    <property type="entry name" value="ATP:guanido phosphotransferase, N-terminal domain"/>
    <property type="match status" value="1"/>
</dbReference>
<proteinExistence type="inferred from homology"/>
<dbReference type="PANTHER" id="PTHR11547:SF38">
    <property type="entry name" value="ARGININE KINASE 1-RELATED"/>
    <property type="match status" value="1"/>
</dbReference>
<evidence type="ECO:0000259" key="2">
    <source>
        <dbReference type="PROSITE" id="PS51509"/>
    </source>
</evidence>